<proteinExistence type="predicted"/>
<dbReference type="SUPFAM" id="SSF55729">
    <property type="entry name" value="Acyl-CoA N-acyltransferases (Nat)"/>
    <property type="match status" value="1"/>
</dbReference>
<dbReference type="GO" id="GO:0016747">
    <property type="term" value="F:acyltransferase activity, transferring groups other than amino-acyl groups"/>
    <property type="evidence" value="ECO:0007669"/>
    <property type="project" value="InterPro"/>
</dbReference>
<dbReference type="InterPro" id="IPR051531">
    <property type="entry name" value="N-acetyltransferase"/>
</dbReference>
<feature type="domain" description="N-acetyltransferase" evidence="1">
    <location>
        <begin position="5"/>
        <end position="61"/>
    </location>
</feature>
<dbReference type="InterPro" id="IPR000182">
    <property type="entry name" value="GNAT_dom"/>
</dbReference>
<reference evidence="2" key="1">
    <citation type="submission" date="2020-05" db="EMBL/GenBank/DDBJ databases">
        <authorList>
            <person name="Chiriac C."/>
            <person name="Salcher M."/>
            <person name="Ghai R."/>
            <person name="Kavagutti S V."/>
        </authorList>
    </citation>
    <scope>NUCLEOTIDE SEQUENCE</scope>
</reference>
<protein>
    <submittedName>
        <fullName evidence="2">Unannotated protein</fullName>
    </submittedName>
</protein>
<dbReference type="Gene3D" id="3.40.630.30">
    <property type="match status" value="1"/>
</dbReference>
<dbReference type="AlphaFoldDB" id="A0A6J7SB22"/>
<evidence type="ECO:0000259" key="1">
    <source>
        <dbReference type="Pfam" id="PF13302"/>
    </source>
</evidence>
<organism evidence="2">
    <name type="scientific">freshwater metagenome</name>
    <dbReference type="NCBI Taxonomy" id="449393"/>
    <lineage>
        <taxon>unclassified sequences</taxon>
        <taxon>metagenomes</taxon>
        <taxon>ecological metagenomes</taxon>
    </lineage>
</organism>
<dbReference type="InterPro" id="IPR016181">
    <property type="entry name" value="Acyl_CoA_acyltransferase"/>
</dbReference>
<dbReference type="Pfam" id="PF13302">
    <property type="entry name" value="Acetyltransf_3"/>
    <property type="match status" value="1"/>
</dbReference>
<accession>A0A6J7SB22</accession>
<dbReference type="PANTHER" id="PTHR43792">
    <property type="entry name" value="GNAT FAMILY, PUTATIVE (AFU_ORTHOLOGUE AFUA_3G00765)-RELATED-RELATED"/>
    <property type="match status" value="1"/>
</dbReference>
<name>A0A6J7SB22_9ZZZZ</name>
<evidence type="ECO:0000313" key="2">
    <source>
        <dbReference type="EMBL" id="CAB5038393.1"/>
    </source>
</evidence>
<gene>
    <name evidence="2" type="ORF">UFOPK4134_01902</name>
</gene>
<dbReference type="EMBL" id="CAFBPS010000249">
    <property type="protein sequence ID" value="CAB5038393.1"/>
    <property type="molecule type" value="Genomic_DNA"/>
</dbReference>
<sequence>MGPHVEIGWRLAKCAWGHGYATEAAGRVLAAAFENFGMTEVFSFTTETNTKSEAVMQRINMSRRVDLDFDHPNTPGWWGANHIVYQASVMDS</sequence>
<dbReference type="PANTHER" id="PTHR43792:SF1">
    <property type="entry name" value="N-ACETYLTRANSFERASE DOMAIN-CONTAINING PROTEIN"/>
    <property type="match status" value="1"/>
</dbReference>